<evidence type="ECO:0000313" key="2">
    <source>
        <dbReference type="Proteomes" id="UP000814033"/>
    </source>
</evidence>
<feature type="non-terminal residue" evidence="1">
    <location>
        <position position="131"/>
    </location>
</feature>
<proteinExistence type="predicted"/>
<reference evidence="1" key="2">
    <citation type="journal article" date="2022" name="New Phytol.">
        <title>Evolutionary transition to the ectomycorrhizal habit in the genomes of a hyperdiverse lineage of mushroom-forming fungi.</title>
        <authorList>
            <person name="Looney B."/>
            <person name="Miyauchi S."/>
            <person name="Morin E."/>
            <person name="Drula E."/>
            <person name="Courty P.E."/>
            <person name="Kohler A."/>
            <person name="Kuo A."/>
            <person name="LaButti K."/>
            <person name="Pangilinan J."/>
            <person name="Lipzen A."/>
            <person name="Riley R."/>
            <person name="Andreopoulos W."/>
            <person name="He G."/>
            <person name="Johnson J."/>
            <person name="Nolan M."/>
            <person name="Tritt A."/>
            <person name="Barry K.W."/>
            <person name="Grigoriev I.V."/>
            <person name="Nagy L.G."/>
            <person name="Hibbett D."/>
            <person name="Henrissat B."/>
            <person name="Matheny P.B."/>
            <person name="Labbe J."/>
            <person name="Martin F.M."/>
        </authorList>
    </citation>
    <scope>NUCLEOTIDE SEQUENCE</scope>
    <source>
        <strain evidence="1">FP105234-sp</strain>
    </source>
</reference>
<feature type="non-terminal residue" evidence="1">
    <location>
        <position position="1"/>
    </location>
</feature>
<accession>A0ACB8R4Z3</accession>
<name>A0ACB8R4Z3_9AGAM</name>
<protein>
    <submittedName>
        <fullName evidence="1">Uncharacterized protein</fullName>
    </submittedName>
</protein>
<gene>
    <name evidence="1" type="ORF">FA95DRAFT_1456158</name>
</gene>
<evidence type="ECO:0000313" key="1">
    <source>
        <dbReference type="EMBL" id="KAI0039149.1"/>
    </source>
</evidence>
<organism evidence="1 2">
    <name type="scientific">Auriscalpium vulgare</name>
    <dbReference type="NCBI Taxonomy" id="40419"/>
    <lineage>
        <taxon>Eukaryota</taxon>
        <taxon>Fungi</taxon>
        <taxon>Dikarya</taxon>
        <taxon>Basidiomycota</taxon>
        <taxon>Agaricomycotina</taxon>
        <taxon>Agaricomycetes</taxon>
        <taxon>Russulales</taxon>
        <taxon>Auriscalpiaceae</taxon>
        <taxon>Auriscalpium</taxon>
    </lineage>
</organism>
<dbReference type="EMBL" id="MU276348">
    <property type="protein sequence ID" value="KAI0039149.1"/>
    <property type="molecule type" value="Genomic_DNA"/>
</dbReference>
<reference evidence="1" key="1">
    <citation type="submission" date="2021-02" db="EMBL/GenBank/DDBJ databases">
        <authorList>
            <consortium name="DOE Joint Genome Institute"/>
            <person name="Ahrendt S."/>
            <person name="Looney B.P."/>
            <person name="Miyauchi S."/>
            <person name="Morin E."/>
            <person name="Drula E."/>
            <person name="Courty P.E."/>
            <person name="Chicoki N."/>
            <person name="Fauchery L."/>
            <person name="Kohler A."/>
            <person name="Kuo A."/>
            <person name="Labutti K."/>
            <person name="Pangilinan J."/>
            <person name="Lipzen A."/>
            <person name="Riley R."/>
            <person name="Andreopoulos W."/>
            <person name="He G."/>
            <person name="Johnson J."/>
            <person name="Barry K.W."/>
            <person name="Grigoriev I.V."/>
            <person name="Nagy L."/>
            <person name="Hibbett D."/>
            <person name="Henrissat B."/>
            <person name="Matheny P.B."/>
            <person name="Labbe J."/>
            <person name="Martin F."/>
        </authorList>
    </citation>
    <scope>NUCLEOTIDE SEQUENCE</scope>
    <source>
        <strain evidence="1">FP105234-sp</strain>
    </source>
</reference>
<keyword evidence="2" id="KW-1185">Reference proteome</keyword>
<sequence length="131" mass="15554">DWVREAYVYLDKIITEPEWETVLQRWLTLERQLGSVDARVSSSVLHLKVRPSAIPAWFKDGRHYDKWPAIKNAAKFGRAWREWWTKMNPAWRVGARDWPLGRVVVAEETWPELRKGGRNGFVLVLLTLVWW</sequence>
<comment type="caution">
    <text evidence="1">The sequence shown here is derived from an EMBL/GenBank/DDBJ whole genome shotgun (WGS) entry which is preliminary data.</text>
</comment>
<dbReference type="Proteomes" id="UP000814033">
    <property type="component" value="Unassembled WGS sequence"/>
</dbReference>